<dbReference type="PROSITE" id="PS50158">
    <property type="entry name" value="ZF_CCHC"/>
    <property type="match status" value="1"/>
</dbReference>
<organism evidence="4 5">
    <name type="scientific">Oryza meyeriana var. granulata</name>
    <dbReference type="NCBI Taxonomy" id="110450"/>
    <lineage>
        <taxon>Eukaryota</taxon>
        <taxon>Viridiplantae</taxon>
        <taxon>Streptophyta</taxon>
        <taxon>Embryophyta</taxon>
        <taxon>Tracheophyta</taxon>
        <taxon>Spermatophyta</taxon>
        <taxon>Magnoliopsida</taxon>
        <taxon>Liliopsida</taxon>
        <taxon>Poales</taxon>
        <taxon>Poaceae</taxon>
        <taxon>BOP clade</taxon>
        <taxon>Oryzoideae</taxon>
        <taxon>Oryzeae</taxon>
        <taxon>Oryzinae</taxon>
        <taxon>Oryza</taxon>
        <taxon>Oryza meyeriana</taxon>
    </lineage>
</organism>
<dbReference type="InterPro" id="IPR036875">
    <property type="entry name" value="Znf_CCHC_sf"/>
</dbReference>
<reference evidence="4 5" key="1">
    <citation type="submission" date="2019-11" db="EMBL/GenBank/DDBJ databases">
        <title>Whole genome sequence of Oryza granulata.</title>
        <authorList>
            <person name="Li W."/>
        </authorList>
    </citation>
    <scope>NUCLEOTIDE SEQUENCE [LARGE SCALE GENOMIC DNA]</scope>
    <source>
        <strain evidence="5">cv. Menghai</strain>
        <tissue evidence="4">Leaf</tissue>
    </source>
</reference>
<keyword evidence="1" id="KW-0862">Zinc</keyword>
<evidence type="ECO:0000256" key="1">
    <source>
        <dbReference type="PROSITE-ProRule" id="PRU00047"/>
    </source>
</evidence>
<keyword evidence="5" id="KW-1185">Reference proteome</keyword>
<keyword evidence="1" id="KW-0479">Metal-binding</keyword>
<keyword evidence="1" id="KW-0863">Zinc-finger</keyword>
<dbReference type="SUPFAM" id="SSF57756">
    <property type="entry name" value="Retrovirus zinc finger-like domains"/>
    <property type="match status" value="1"/>
</dbReference>
<dbReference type="SMART" id="SM00343">
    <property type="entry name" value="ZnF_C2HC"/>
    <property type="match status" value="1"/>
</dbReference>
<evidence type="ECO:0000313" key="5">
    <source>
        <dbReference type="Proteomes" id="UP000479710"/>
    </source>
</evidence>
<dbReference type="EMBL" id="SPHZ02000006">
    <property type="protein sequence ID" value="KAF0913108.1"/>
    <property type="molecule type" value="Genomic_DNA"/>
</dbReference>
<protein>
    <recommendedName>
        <fullName evidence="3">CCHC-type domain-containing protein</fullName>
    </recommendedName>
</protein>
<dbReference type="Gene3D" id="4.10.60.10">
    <property type="entry name" value="Zinc finger, CCHC-type"/>
    <property type="match status" value="1"/>
</dbReference>
<dbReference type="Proteomes" id="UP000479710">
    <property type="component" value="Unassembled WGS sequence"/>
</dbReference>
<evidence type="ECO:0000259" key="3">
    <source>
        <dbReference type="PROSITE" id="PS50158"/>
    </source>
</evidence>
<dbReference type="OrthoDB" id="5418639at2759"/>
<feature type="domain" description="CCHC-type" evidence="3">
    <location>
        <begin position="5"/>
        <end position="19"/>
    </location>
</feature>
<dbReference type="GO" id="GO:0008270">
    <property type="term" value="F:zinc ion binding"/>
    <property type="evidence" value="ECO:0007669"/>
    <property type="project" value="UniProtKB-KW"/>
</dbReference>
<dbReference type="AlphaFoldDB" id="A0A6G1DKF7"/>
<dbReference type="InterPro" id="IPR001878">
    <property type="entry name" value="Znf_CCHC"/>
</dbReference>
<name>A0A6G1DKF7_9ORYZ</name>
<sequence>MASNKCYNCGRLGHWAKDCDSPRRRLTWPKEMTTMMTCCYSHGPAGMKMMTSHCLWPRSDFAIEYHVEQTTGYPVPGSGGDAIPPSTTSTPAQENAAPPSPATPTPAERAATTEFVSPPSHDEERLDAVHSDTPVRYHNVDTLIEEDALGPGLAQQELEEASLLLAGPGEPCSLLKQNVMRHGVPRCKKRWTR</sequence>
<accession>A0A6G1DKF7</accession>
<comment type="caution">
    <text evidence="4">The sequence shown here is derived from an EMBL/GenBank/DDBJ whole genome shotgun (WGS) entry which is preliminary data.</text>
</comment>
<dbReference type="Pfam" id="PF00098">
    <property type="entry name" value="zf-CCHC"/>
    <property type="match status" value="1"/>
</dbReference>
<evidence type="ECO:0000313" key="4">
    <source>
        <dbReference type="EMBL" id="KAF0913108.1"/>
    </source>
</evidence>
<feature type="region of interest" description="Disordered" evidence="2">
    <location>
        <begin position="72"/>
        <end position="126"/>
    </location>
</feature>
<dbReference type="GO" id="GO:0003676">
    <property type="term" value="F:nucleic acid binding"/>
    <property type="evidence" value="ECO:0007669"/>
    <property type="project" value="InterPro"/>
</dbReference>
<evidence type="ECO:0000256" key="2">
    <source>
        <dbReference type="SAM" id="MobiDB-lite"/>
    </source>
</evidence>
<gene>
    <name evidence="4" type="ORF">E2562_020247</name>
</gene>
<proteinExistence type="predicted"/>